<feature type="compositionally biased region" description="Low complexity" evidence="1">
    <location>
        <begin position="91"/>
        <end position="102"/>
    </location>
</feature>
<organism evidence="2 3">
    <name type="scientific">Knipowitschia caucasica</name>
    <name type="common">Caucasian dwarf goby</name>
    <name type="synonym">Pomatoschistus caucasicus</name>
    <dbReference type="NCBI Taxonomy" id="637954"/>
    <lineage>
        <taxon>Eukaryota</taxon>
        <taxon>Metazoa</taxon>
        <taxon>Chordata</taxon>
        <taxon>Craniata</taxon>
        <taxon>Vertebrata</taxon>
        <taxon>Euteleostomi</taxon>
        <taxon>Actinopterygii</taxon>
        <taxon>Neopterygii</taxon>
        <taxon>Teleostei</taxon>
        <taxon>Neoteleostei</taxon>
        <taxon>Acanthomorphata</taxon>
        <taxon>Gobiaria</taxon>
        <taxon>Gobiiformes</taxon>
        <taxon>Gobioidei</taxon>
        <taxon>Gobiidae</taxon>
        <taxon>Gobiinae</taxon>
        <taxon>Knipowitschia</taxon>
    </lineage>
</organism>
<name>A0AAV2L7A0_KNICA</name>
<proteinExistence type="predicted"/>
<evidence type="ECO:0000313" key="3">
    <source>
        <dbReference type="Proteomes" id="UP001497482"/>
    </source>
</evidence>
<gene>
    <name evidence="2" type="ORF">KC01_LOCUS26521</name>
</gene>
<feature type="region of interest" description="Disordered" evidence="1">
    <location>
        <begin position="1"/>
        <end position="32"/>
    </location>
</feature>
<dbReference type="Proteomes" id="UP001497482">
    <property type="component" value="Chromosome 22"/>
</dbReference>
<accession>A0AAV2L7A0</accession>
<reference evidence="2 3" key="1">
    <citation type="submission" date="2024-04" db="EMBL/GenBank/DDBJ databases">
        <authorList>
            <person name="Waldvogel A.-M."/>
            <person name="Schoenle A."/>
        </authorList>
    </citation>
    <scope>NUCLEOTIDE SEQUENCE [LARGE SCALE GENOMIC DNA]</scope>
</reference>
<dbReference type="EMBL" id="OZ035844">
    <property type="protein sequence ID" value="CAL1598081.1"/>
    <property type="molecule type" value="Genomic_DNA"/>
</dbReference>
<dbReference type="AlphaFoldDB" id="A0AAV2L7A0"/>
<evidence type="ECO:0000256" key="1">
    <source>
        <dbReference type="SAM" id="MobiDB-lite"/>
    </source>
</evidence>
<sequence length="133" mass="14459">MCASFMPLEGALSPRGVPVPPLTDSPRPRASPPLLRIQTSVIPLEPCPLLCTLSPRVDQLSADPRPPRHTGARHLLRPTCPRPERPHSSRSHGLLLSPPLSSQARSTLTQHHVKPKSRPKMEVCVCSCPSPPT</sequence>
<evidence type="ECO:0000313" key="2">
    <source>
        <dbReference type="EMBL" id="CAL1598081.1"/>
    </source>
</evidence>
<feature type="region of interest" description="Disordered" evidence="1">
    <location>
        <begin position="59"/>
        <end position="120"/>
    </location>
</feature>
<protein>
    <submittedName>
        <fullName evidence="2">Uncharacterized protein</fullName>
    </submittedName>
</protein>
<feature type="compositionally biased region" description="Basic residues" evidence="1">
    <location>
        <begin position="67"/>
        <end position="76"/>
    </location>
</feature>
<keyword evidence="3" id="KW-1185">Reference proteome</keyword>